<keyword evidence="3" id="KW-1185">Reference proteome</keyword>
<dbReference type="Pfam" id="PF12773">
    <property type="entry name" value="DZR"/>
    <property type="match status" value="1"/>
</dbReference>
<feature type="domain" description="DZANK-type" evidence="1">
    <location>
        <begin position="321"/>
        <end position="369"/>
    </location>
</feature>
<evidence type="ECO:0000259" key="1">
    <source>
        <dbReference type="Pfam" id="PF12773"/>
    </source>
</evidence>
<proteinExistence type="predicted"/>
<gene>
    <name evidence="2" type="ORF">GM415_00550</name>
</gene>
<protein>
    <submittedName>
        <fullName evidence="2">Zinc-ribbon domain-containing protein</fullName>
    </submittedName>
</protein>
<accession>A0A6I6JCB6</accession>
<evidence type="ECO:0000313" key="2">
    <source>
        <dbReference type="EMBL" id="QGY38690.1"/>
    </source>
</evidence>
<reference evidence="2 3" key="1">
    <citation type="submission" date="2019-11" db="EMBL/GenBank/DDBJ databases">
        <authorList>
            <person name="Zheng R.K."/>
            <person name="Sun C.M."/>
        </authorList>
    </citation>
    <scope>NUCLEOTIDE SEQUENCE [LARGE SCALE GENOMIC DNA]</scope>
    <source>
        <strain evidence="2 3">SRB007</strain>
    </source>
</reference>
<dbReference type="RefSeq" id="WP_158945739.1">
    <property type="nucleotide sequence ID" value="NZ_CP046400.1"/>
</dbReference>
<dbReference type="AlphaFoldDB" id="A0A6I6JCB6"/>
<organism evidence="2 3">
    <name type="scientific">Pseudodesulfovibrio cashew</name>
    <dbReference type="NCBI Taxonomy" id="2678688"/>
    <lineage>
        <taxon>Bacteria</taxon>
        <taxon>Pseudomonadati</taxon>
        <taxon>Thermodesulfobacteriota</taxon>
        <taxon>Desulfovibrionia</taxon>
        <taxon>Desulfovibrionales</taxon>
        <taxon>Desulfovibrionaceae</taxon>
    </lineage>
</organism>
<evidence type="ECO:0000313" key="3">
    <source>
        <dbReference type="Proteomes" id="UP000428328"/>
    </source>
</evidence>
<dbReference type="InterPro" id="IPR025874">
    <property type="entry name" value="DZR"/>
</dbReference>
<sequence>MLETLELTSGQVRAVFDALSMVTAPHSPLHPFASERAEPVAAPGGIWREAFEILADPLLEVRLLEGTPEGVLPRLYYRGNDPRSPLVRVDGVDQGVRLTAGYDSEAVTGDLAGMLWAGSGPEGVDYRASLSPAGLAAWAACLDHLRAQLCVSLLHRAPGMDLTLSLEELDHNLAVGLEAGDGRWMVTLLNFLAPNGLLAADAAERGARELERLGLLRPSSGGWLPSGEMLFMGASLQPVLPAAACVLTRFGRDKAEVNYSVALTGAGRYLWTLGFEERGGGDVEITLASCSGGELADWMKRQVSDAPGRRAGSGEASGSRCVSCGAELKPGAAFCSSCGHQVEEAHKQGKCISCGAALKPDAAFCSRCGAKQG</sequence>
<dbReference type="KEGG" id="psel:GM415_00550"/>
<dbReference type="Proteomes" id="UP000428328">
    <property type="component" value="Chromosome"/>
</dbReference>
<name>A0A6I6JCB6_9BACT</name>
<dbReference type="EMBL" id="CP046400">
    <property type="protein sequence ID" value="QGY38690.1"/>
    <property type="molecule type" value="Genomic_DNA"/>
</dbReference>